<feature type="region of interest" description="Disordered" evidence="1">
    <location>
        <begin position="20"/>
        <end position="40"/>
    </location>
</feature>
<sequence>MSVEVRITSRTKSRVRYARRAIKPQPAGAPGRSSTGKRKGYNLKSEMLLDGDDAMYNYLYQTARDFATRFLDKTKTYKQQLTDRKLEVLVALAKEEAYFKRYEGNWAAEAMLIVHRHNKATAWKKTEKLKAGGVQKRKHIQDDDVDEVIQASSREGEKTMAARKKDKRNVPSVSI</sequence>
<organism evidence="2 3">
    <name type="scientific">Heliocybe sulcata</name>
    <dbReference type="NCBI Taxonomy" id="5364"/>
    <lineage>
        <taxon>Eukaryota</taxon>
        <taxon>Fungi</taxon>
        <taxon>Dikarya</taxon>
        <taxon>Basidiomycota</taxon>
        <taxon>Agaricomycotina</taxon>
        <taxon>Agaricomycetes</taxon>
        <taxon>Gloeophyllales</taxon>
        <taxon>Gloeophyllaceae</taxon>
        <taxon>Heliocybe</taxon>
    </lineage>
</organism>
<reference evidence="2 3" key="1">
    <citation type="journal article" date="2019" name="Nat. Ecol. Evol.">
        <title>Megaphylogeny resolves global patterns of mushroom evolution.</title>
        <authorList>
            <person name="Varga T."/>
            <person name="Krizsan K."/>
            <person name="Foldi C."/>
            <person name="Dima B."/>
            <person name="Sanchez-Garcia M."/>
            <person name="Sanchez-Ramirez S."/>
            <person name="Szollosi G.J."/>
            <person name="Szarkandi J.G."/>
            <person name="Papp V."/>
            <person name="Albert L."/>
            <person name="Andreopoulos W."/>
            <person name="Angelini C."/>
            <person name="Antonin V."/>
            <person name="Barry K.W."/>
            <person name="Bougher N.L."/>
            <person name="Buchanan P."/>
            <person name="Buyck B."/>
            <person name="Bense V."/>
            <person name="Catcheside P."/>
            <person name="Chovatia M."/>
            <person name="Cooper J."/>
            <person name="Damon W."/>
            <person name="Desjardin D."/>
            <person name="Finy P."/>
            <person name="Geml J."/>
            <person name="Haridas S."/>
            <person name="Hughes K."/>
            <person name="Justo A."/>
            <person name="Karasinski D."/>
            <person name="Kautmanova I."/>
            <person name="Kiss B."/>
            <person name="Kocsube S."/>
            <person name="Kotiranta H."/>
            <person name="LaButti K.M."/>
            <person name="Lechner B.E."/>
            <person name="Liimatainen K."/>
            <person name="Lipzen A."/>
            <person name="Lukacs Z."/>
            <person name="Mihaltcheva S."/>
            <person name="Morgado L.N."/>
            <person name="Niskanen T."/>
            <person name="Noordeloos M.E."/>
            <person name="Ohm R.A."/>
            <person name="Ortiz-Santana B."/>
            <person name="Ovrebo C."/>
            <person name="Racz N."/>
            <person name="Riley R."/>
            <person name="Savchenko A."/>
            <person name="Shiryaev A."/>
            <person name="Soop K."/>
            <person name="Spirin V."/>
            <person name="Szebenyi C."/>
            <person name="Tomsovsky M."/>
            <person name="Tulloss R.E."/>
            <person name="Uehling J."/>
            <person name="Grigoriev I.V."/>
            <person name="Vagvolgyi C."/>
            <person name="Papp T."/>
            <person name="Martin F.M."/>
            <person name="Miettinen O."/>
            <person name="Hibbett D.S."/>
            <person name="Nagy L.G."/>
        </authorList>
    </citation>
    <scope>NUCLEOTIDE SEQUENCE [LARGE SCALE GENOMIC DNA]</scope>
    <source>
        <strain evidence="2 3">OMC1185</strain>
    </source>
</reference>
<gene>
    <name evidence="2" type="ORF">OE88DRAFT_1046415</name>
</gene>
<name>A0A5C3MNC0_9AGAM</name>
<dbReference type="Proteomes" id="UP000305948">
    <property type="component" value="Unassembled WGS sequence"/>
</dbReference>
<protein>
    <submittedName>
        <fullName evidence="2">Uncharacterized protein</fullName>
    </submittedName>
</protein>
<dbReference type="AlphaFoldDB" id="A0A5C3MNC0"/>
<evidence type="ECO:0000313" key="2">
    <source>
        <dbReference type="EMBL" id="TFK46245.1"/>
    </source>
</evidence>
<evidence type="ECO:0000313" key="3">
    <source>
        <dbReference type="Proteomes" id="UP000305948"/>
    </source>
</evidence>
<feature type="region of interest" description="Disordered" evidence="1">
    <location>
        <begin position="145"/>
        <end position="175"/>
    </location>
</feature>
<proteinExistence type="predicted"/>
<dbReference type="EMBL" id="ML213532">
    <property type="protein sequence ID" value="TFK46245.1"/>
    <property type="molecule type" value="Genomic_DNA"/>
</dbReference>
<accession>A0A5C3MNC0</accession>
<keyword evidence="3" id="KW-1185">Reference proteome</keyword>
<dbReference type="OrthoDB" id="2686745at2759"/>
<evidence type="ECO:0000256" key="1">
    <source>
        <dbReference type="SAM" id="MobiDB-lite"/>
    </source>
</evidence>